<dbReference type="STRING" id="69960.SAMN05421720_110144"/>
<keyword evidence="3" id="KW-1185">Reference proteome</keyword>
<feature type="transmembrane region" description="Helical" evidence="1">
    <location>
        <begin position="612"/>
        <end position="631"/>
    </location>
</feature>
<feature type="transmembrane region" description="Helical" evidence="1">
    <location>
        <begin position="866"/>
        <end position="886"/>
    </location>
</feature>
<protein>
    <submittedName>
        <fullName evidence="2">Uncharacterized membrane protein</fullName>
    </submittedName>
</protein>
<feature type="transmembrane region" description="Helical" evidence="1">
    <location>
        <begin position="638"/>
        <end position="658"/>
    </location>
</feature>
<evidence type="ECO:0000256" key="1">
    <source>
        <dbReference type="SAM" id="Phobius"/>
    </source>
</evidence>
<feature type="transmembrane region" description="Helical" evidence="1">
    <location>
        <begin position="445"/>
        <end position="465"/>
    </location>
</feature>
<feature type="transmembrane region" description="Helical" evidence="1">
    <location>
        <begin position="472"/>
        <end position="494"/>
    </location>
</feature>
<dbReference type="PIRSF" id="PIRSF035905">
    <property type="entry name" value="UCP035905_mp"/>
    <property type="match status" value="1"/>
</dbReference>
<sequence length="898" mass="93600">MYDGLDVILLLGLLVLFGPPVLAIWALVRATKLRREVRALSARLDGLEARAWTAPAPEPPPEPPEETIIAVPPGTEYAPEAEAKPEPEPADAPFFETDAEALTPSEPPRPKDAGEGFEHGLTDRWLIWVGGVALALGGAFLVKYSIDQGWITPLMRCLMGGLLGVGLLALAERARRRAAPDEGGRPGRRVAAALAAAGLSSLFASLYAAHALYGLIGPAVAFPALGVVSLTGVLLALWHGPFVAGLGLVGGYVVPILVESDGPVPEALFGYLLALTLAAALLPRWRPWPWLGGLALAGNAVWTLLYLVGPMRPGDEGVPAVFLLAVAAVVSAARVGLPVKALPSLSAPLTDPVTRGLTEAAWSLVGALLVLLSLASEQAPATVAALLVLTASGLGLGWHDARLVMPRLAPVLTGLLTLAGWDLVMTPADHPGALVNPPLPDGVRAFLVLAIAQGALVTLGGWWASRRAAKPMGWAGLATATPLLILAVSYWRIGDLGIDLGWAGLALGLGGLALLAAWRAAEHHPGALGAFAVGVLAAVALAATFALEQAWLTVALALTLPGVAWVEARLGTTHVPGLRGAALVMAGVVLARLLFNPYVLDYPLDARPVFNWLLYGYGLPALAFGLAARWFLKRRDGLLVQVLEAGALTFSVLLVSLEARHLMAGSDLAGAPVALREIAIHINVWLAAALVLRLWRNRDPGADRVVLRWGEMVLGLLGSVALLLGPVLWANPYWIGAPVGALPVLNLLLALYATPAAFLAQWARRAPMGSRVRRGAVPAAAALLALWLALSVRHAFTGPVLSGPLTGEAELYAYSVLGLLFGLAVVVIGARLDQTATRRAGLAILLAVTLKAFLVDMAGLTGLWRALSFLGLGGALIGIGALTRALERQRPSGVDGQA</sequence>
<feature type="transmembrane region" description="Helical" evidence="1">
    <location>
        <begin position="6"/>
        <end position="28"/>
    </location>
</feature>
<feature type="transmembrane region" description="Helical" evidence="1">
    <location>
        <begin position="525"/>
        <end position="544"/>
    </location>
</feature>
<proteinExistence type="predicted"/>
<keyword evidence="1" id="KW-1133">Transmembrane helix</keyword>
<feature type="transmembrane region" description="Helical" evidence="1">
    <location>
        <begin position="190"/>
        <end position="209"/>
    </location>
</feature>
<dbReference type="AlphaFoldDB" id="A0A1G7F826"/>
<evidence type="ECO:0000313" key="3">
    <source>
        <dbReference type="Proteomes" id="UP000199412"/>
    </source>
</evidence>
<reference evidence="2 3" key="1">
    <citation type="submission" date="2016-10" db="EMBL/GenBank/DDBJ databases">
        <authorList>
            <person name="de Groot N.N."/>
        </authorList>
    </citation>
    <scope>NUCLEOTIDE SEQUENCE [LARGE SCALE GENOMIC DNA]</scope>
    <source>
        <strain evidence="2 3">ATCC 700224</strain>
    </source>
</reference>
<feature type="transmembrane region" description="Helical" evidence="1">
    <location>
        <begin position="678"/>
        <end position="695"/>
    </location>
</feature>
<dbReference type="InterPro" id="IPR019286">
    <property type="entry name" value="DUF2339_TM"/>
</dbReference>
<accession>A0A1G7F826</accession>
<feature type="transmembrane region" description="Helical" evidence="1">
    <location>
        <begin position="150"/>
        <end position="170"/>
    </location>
</feature>
<feature type="transmembrane region" description="Helical" evidence="1">
    <location>
        <begin position="125"/>
        <end position="144"/>
    </location>
</feature>
<name>A0A1G7F826_9PROT</name>
<dbReference type="Pfam" id="PF10101">
    <property type="entry name" value="DUF2339"/>
    <property type="match status" value="1"/>
</dbReference>
<feature type="transmembrane region" description="Helical" evidence="1">
    <location>
        <begin position="408"/>
        <end position="425"/>
    </location>
</feature>
<feature type="transmembrane region" description="Helical" evidence="1">
    <location>
        <begin position="381"/>
        <end position="401"/>
    </location>
</feature>
<feature type="transmembrane region" description="Helical" evidence="1">
    <location>
        <begin position="289"/>
        <end position="308"/>
    </location>
</feature>
<organism evidence="2 3">
    <name type="scientific">Rhodospira trueperi</name>
    <dbReference type="NCBI Taxonomy" id="69960"/>
    <lineage>
        <taxon>Bacteria</taxon>
        <taxon>Pseudomonadati</taxon>
        <taxon>Pseudomonadota</taxon>
        <taxon>Alphaproteobacteria</taxon>
        <taxon>Rhodospirillales</taxon>
        <taxon>Rhodospirillaceae</taxon>
        <taxon>Rhodospira</taxon>
    </lineage>
</organism>
<feature type="transmembrane region" description="Helical" evidence="1">
    <location>
        <begin position="242"/>
        <end position="258"/>
    </location>
</feature>
<keyword evidence="1" id="KW-0812">Transmembrane</keyword>
<dbReference type="PANTHER" id="PTHR38434">
    <property type="entry name" value="BLL2549 PROTEIN"/>
    <property type="match status" value="1"/>
</dbReference>
<dbReference type="RefSeq" id="WP_092787205.1">
    <property type="nucleotide sequence ID" value="NZ_FNAP01000010.1"/>
</dbReference>
<feature type="transmembrane region" description="Helical" evidence="1">
    <location>
        <begin position="550"/>
        <end position="568"/>
    </location>
</feature>
<evidence type="ECO:0000313" key="2">
    <source>
        <dbReference type="EMBL" id="SDE71695.1"/>
    </source>
</evidence>
<feature type="transmembrane region" description="Helical" evidence="1">
    <location>
        <begin position="741"/>
        <end position="763"/>
    </location>
</feature>
<feature type="transmembrane region" description="Helical" evidence="1">
    <location>
        <begin position="580"/>
        <end position="600"/>
    </location>
</feature>
<feature type="transmembrane region" description="Helical" evidence="1">
    <location>
        <begin position="775"/>
        <end position="796"/>
    </location>
</feature>
<dbReference type="OrthoDB" id="5422830at2"/>
<feature type="transmembrane region" description="Helical" evidence="1">
    <location>
        <begin position="320"/>
        <end position="337"/>
    </location>
</feature>
<dbReference type="InterPro" id="IPR014600">
    <property type="entry name" value="UCP035905_mem"/>
</dbReference>
<dbReference type="Proteomes" id="UP000199412">
    <property type="component" value="Unassembled WGS sequence"/>
</dbReference>
<keyword evidence="1" id="KW-0472">Membrane</keyword>
<feature type="transmembrane region" description="Helical" evidence="1">
    <location>
        <begin position="842"/>
        <end position="860"/>
    </location>
</feature>
<gene>
    <name evidence="2" type="ORF">SAMN05421720_110144</name>
</gene>
<feature type="transmembrane region" description="Helical" evidence="1">
    <location>
        <begin position="500"/>
        <end position="518"/>
    </location>
</feature>
<feature type="transmembrane region" description="Helical" evidence="1">
    <location>
        <begin position="811"/>
        <end position="830"/>
    </location>
</feature>
<dbReference type="EMBL" id="FNAP01000010">
    <property type="protein sequence ID" value="SDE71695.1"/>
    <property type="molecule type" value="Genomic_DNA"/>
</dbReference>
<feature type="transmembrane region" description="Helical" evidence="1">
    <location>
        <begin position="707"/>
        <end position="729"/>
    </location>
</feature>
<dbReference type="PANTHER" id="PTHR38434:SF1">
    <property type="entry name" value="BLL2549 PROTEIN"/>
    <property type="match status" value="1"/>
</dbReference>
<feature type="transmembrane region" description="Helical" evidence="1">
    <location>
        <begin position="264"/>
        <end position="282"/>
    </location>
</feature>